<dbReference type="OrthoDB" id="10482600at2759"/>
<evidence type="ECO:0000313" key="2">
    <source>
        <dbReference type="EMBL" id="KAG6763843.1"/>
    </source>
</evidence>
<evidence type="ECO:0000256" key="1">
    <source>
        <dbReference type="SAM" id="MobiDB-lite"/>
    </source>
</evidence>
<feature type="compositionally biased region" description="Polar residues" evidence="1">
    <location>
        <begin position="50"/>
        <end position="64"/>
    </location>
</feature>
<dbReference type="AlphaFoldDB" id="A0A8X7Z3U4"/>
<feature type="compositionally biased region" description="Basic and acidic residues" evidence="1">
    <location>
        <begin position="72"/>
        <end position="88"/>
    </location>
</feature>
<organism evidence="2 3">
    <name type="scientific">Populus tomentosa</name>
    <name type="common">Chinese white poplar</name>
    <dbReference type="NCBI Taxonomy" id="118781"/>
    <lineage>
        <taxon>Eukaryota</taxon>
        <taxon>Viridiplantae</taxon>
        <taxon>Streptophyta</taxon>
        <taxon>Embryophyta</taxon>
        <taxon>Tracheophyta</taxon>
        <taxon>Spermatophyta</taxon>
        <taxon>Magnoliopsida</taxon>
        <taxon>eudicotyledons</taxon>
        <taxon>Gunneridae</taxon>
        <taxon>Pentapetalae</taxon>
        <taxon>rosids</taxon>
        <taxon>fabids</taxon>
        <taxon>Malpighiales</taxon>
        <taxon>Salicaceae</taxon>
        <taxon>Saliceae</taxon>
        <taxon>Populus</taxon>
    </lineage>
</organism>
<keyword evidence="3" id="KW-1185">Reference proteome</keyword>
<proteinExistence type="predicted"/>
<protein>
    <submittedName>
        <fullName evidence="2">Uncharacterized protein</fullName>
    </submittedName>
</protein>
<name>A0A8X7Z3U4_POPTO</name>
<evidence type="ECO:0000313" key="3">
    <source>
        <dbReference type="Proteomes" id="UP000886885"/>
    </source>
</evidence>
<comment type="caution">
    <text evidence="2">The sequence shown here is derived from an EMBL/GenBank/DDBJ whole genome shotgun (WGS) entry which is preliminary data.</text>
</comment>
<sequence>MLCIISFSVHFTTCLETWLTECCVSYPFQFFSPLSKVKDEPRDDSLEMVDSQNSQRSKDSSFINMTAGANDDASHHVGHDEKAPLLPI</sequence>
<feature type="region of interest" description="Disordered" evidence="1">
    <location>
        <begin position="38"/>
        <end position="88"/>
    </location>
</feature>
<gene>
    <name evidence="2" type="ORF">POTOM_031286</name>
</gene>
<reference evidence="2" key="1">
    <citation type="journal article" date="2020" name="bioRxiv">
        <title>Hybrid origin of Populus tomentosa Carr. identified through genome sequencing and phylogenomic analysis.</title>
        <authorList>
            <person name="An X."/>
            <person name="Gao K."/>
            <person name="Chen Z."/>
            <person name="Li J."/>
            <person name="Yang X."/>
            <person name="Yang X."/>
            <person name="Zhou J."/>
            <person name="Guo T."/>
            <person name="Zhao T."/>
            <person name="Huang S."/>
            <person name="Miao D."/>
            <person name="Khan W.U."/>
            <person name="Rao P."/>
            <person name="Ye M."/>
            <person name="Lei B."/>
            <person name="Liao W."/>
            <person name="Wang J."/>
            <person name="Ji L."/>
            <person name="Li Y."/>
            <person name="Guo B."/>
            <person name="Mustafa N.S."/>
            <person name="Li S."/>
            <person name="Yun Q."/>
            <person name="Keller S.R."/>
            <person name="Mao J."/>
            <person name="Zhang R."/>
            <person name="Strauss S.H."/>
        </authorList>
    </citation>
    <scope>NUCLEOTIDE SEQUENCE</scope>
    <source>
        <strain evidence="2">GM15</strain>
        <tissue evidence="2">Leaf</tissue>
    </source>
</reference>
<dbReference type="Proteomes" id="UP000886885">
    <property type="component" value="Chromosome 8D"/>
</dbReference>
<dbReference type="EMBL" id="JAAWWB010000016">
    <property type="protein sequence ID" value="KAG6763843.1"/>
    <property type="molecule type" value="Genomic_DNA"/>
</dbReference>
<accession>A0A8X7Z3U4</accession>